<dbReference type="Gene3D" id="1.20.120.890">
    <property type="entry name" value="tRNA(Met) cytidine acetyltransferase, tail domain"/>
    <property type="match status" value="1"/>
</dbReference>
<gene>
    <name evidence="2" type="primary">tmcA_3</name>
    <name evidence="2" type="ORF">NCTC9117_01968</name>
</gene>
<dbReference type="InterPro" id="IPR038321">
    <property type="entry name" value="TmcA_C_sf"/>
</dbReference>
<evidence type="ECO:0000313" key="3">
    <source>
        <dbReference type="Proteomes" id="UP000254785"/>
    </source>
</evidence>
<dbReference type="EC" id="2.3.1.193" evidence="2"/>
<reference evidence="2 3" key="1">
    <citation type="submission" date="2018-06" db="EMBL/GenBank/DDBJ databases">
        <authorList>
            <consortium name="Pathogen Informatics"/>
            <person name="Doyle S."/>
        </authorList>
    </citation>
    <scope>NUCLEOTIDE SEQUENCE [LARGE SCALE GENOMIC DNA]</scope>
    <source>
        <strain evidence="2 3">NCTC9117</strain>
    </source>
</reference>
<dbReference type="Proteomes" id="UP000254785">
    <property type="component" value="Unassembled WGS sequence"/>
</dbReference>
<feature type="domain" description="tRNA(Met) cytidine acetyltransferase TmcA tRNA-binding" evidence="1">
    <location>
        <begin position="11"/>
        <end position="77"/>
    </location>
</feature>
<name>A0A376Y615_ECOLX</name>
<dbReference type="InterPro" id="IPR033442">
    <property type="entry name" value="TmcA_tRNA_bind"/>
</dbReference>
<accession>A0A376Y615</accession>
<dbReference type="Pfam" id="PF17176">
    <property type="entry name" value="tRNA_bind_3"/>
    <property type="match status" value="1"/>
</dbReference>
<evidence type="ECO:0000259" key="1">
    <source>
        <dbReference type="Pfam" id="PF17176"/>
    </source>
</evidence>
<dbReference type="EMBL" id="UGDC01000003">
    <property type="protein sequence ID" value="STJ79388.1"/>
    <property type="molecule type" value="Genomic_DNA"/>
</dbReference>
<dbReference type="GO" id="GO:0016746">
    <property type="term" value="F:acyltransferase activity"/>
    <property type="evidence" value="ECO:0007669"/>
    <property type="project" value="UniProtKB-KW"/>
</dbReference>
<organism evidence="2 3">
    <name type="scientific">Escherichia coli</name>
    <dbReference type="NCBI Taxonomy" id="562"/>
    <lineage>
        <taxon>Bacteria</taxon>
        <taxon>Pseudomonadati</taxon>
        <taxon>Pseudomonadota</taxon>
        <taxon>Gammaproteobacteria</taxon>
        <taxon>Enterobacterales</taxon>
        <taxon>Enterobacteriaceae</taxon>
        <taxon>Escherichia</taxon>
    </lineage>
</organism>
<dbReference type="AlphaFoldDB" id="A0A376Y615"/>
<protein>
    <submittedName>
        <fullName evidence="2">Putative ATP-dependent acetyltransferase</fullName>
        <ecNumber evidence="2">2.3.1.193</ecNumber>
    </submittedName>
</protein>
<keyword evidence="2" id="KW-0012">Acyltransferase</keyword>
<keyword evidence="2" id="KW-0808">Transferase</keyword>
<proteinExistence type="predicted"/>
<sequence length="79" mass="8783">MSITVYVAMRKLLAQWNGETLPVDPLNDAVLSDDDWLELAGFAFAHRPLLTSLGCLLRLLQTSELALPALRGAFTEKRQ</sequence>
<evidence type="ECO:0000313" key="2">
    <source>
        <dbReference type="EMBL" id="STJ79388.1"/>
    </source>
</evidence>